<gene>
    <name evidence="3" type="ORF">IFM12276_06230</name>
</gene>
<accession>A0ABM8CRX3</accession>
<evidence type="ECO:0000313" key="3">
    <source>
        <dbReference type="EMBL" id="BDT97594.1"/>
    </source>
</evidence>
<name>A0ABM8CRX3_9NOCA</name>
<evidence type="ECO:0000313" key="4">
    <source>
        <dbReference type="Proteomes" id="UP001317870"/>
    </source>
</evidence>
<feature type="domain" description="SnoaL-like" evidence="2">
    <location>
        <begin position="119"/>
        <end position="240"/>
    </location>
</feature>
<feature type="region of interest" description="Disordered" evidence="1">
    <location>
        <begin position="1"/>
        <end position="119"/>
    </location>
</feature>
<feature type="compositionally biased region" description="Basic and acidic residues" evidence="1">
    <location>
        <begin position="33"/>
        <end position="47"/>
    </location>
</feature>
<feature type="compositionally biased region" description="Basic and acidic residues" evidence="1">
    <location>
        <begin position="56"/>
        <end position="72"/>
    </location>
</feature>
<organism evidence="3 4">
    <name type="scientific">Nocardia sputorum</name>
    <dbReference type="NCBI Taxonomy" id="2984338"/>
    <lineage>
        <taxon>Bacteria</taxon>
        <taxon>Bacillati</taxon>
        <taxon>Actinomycetota</taxon>
        <taxon>Actinomycetes</taxon>
        <taxon>Mycobacteriales</taxon>
        <taxon>Nocardiaceae</taxon>
        <taxon>Nocardia</taxon>
    </lineage>
</organism>
<sequence length="294" mass="32925">MDQRNGGQGRGDPGVGIAGQARNEWDTDSGGQGRDDPGFPPDERGGVDLDPGGSEQDERERDIDPVGPDRRGGQRATSTGERDPDDRRADERLRFDAGPIDFGQVRDDPRPRGRDAEPELDDVAAIARLKYRYLRTLDTKSWDEFADTMIPEATATYSEYLQFESREAFIAFMRNTLGPHVITEHRCDHPEIDVDGDSATGTWYLADTVLIPAHNMLLRGAAFYTDRYVRCDDRRWRISHTGYERTYEVVLSLSDLPSLRLTSSRWGLIAREDGIASIQRDPGTAPLRPESEAG</sequence>
<evidence type="ECO:0000259" key="2">
    <source>
        <dbReference type="Pfam" id="PF13577"/>
    </source>
</evidence>
<evidence type="ECO:0000256" key="1">
    <source>
        <dbReference type="SAM" id="MobiDB-lite"/>
    </source>
</evidence>
<feature type="compositionally biased region" description="Basic and acidic residues" evidence="1">
    <location>
        <begin position="104"/>
        <end position="117"/>
    </location>
</feature>
<dbReference type="InterPro" id="IPR037401">
    <property type="entry name" value="SnoaL-like"/>
</dbReference>
<keyword evidence="4" id="KW-1185">Reference proteome</keyword>
<dbReference type="InterPro" id="IPR032710">
    <property type="entry name" value="NTF2-like_dom_sf"/>
</dbReference>
<feature type="compositionally biased region" description="Gly residues" evidence="1">
    <location>
        <begin position="1"/>
        <end position="17"/>
    </location>
</feature>
<dbReference type="Proteomes" id="UP001317870">
    <property type="component" value="Chromosome"/>
</dbReference>
<dbReference type="Gene3D" id="3.10.450.50">
    <property type="match status" value="1"/>
</dbReference>
<reference evidence="3 4" key="1">
    <citation type="submission" date="2022-11" db="EMBL/GenBank/DDBJ databases">
        <title>Genome Sequencing of Nocardia sp. ON39_IFM12276 and assembly.</title>
        <authorList>
            <person name="Shimojima M."/>
            <person name="Toyokawa M."/>
            <person name="Uesaka K."/>
        </authorList>
    </citation>
    <scope>NUCLEOTIDE SEQUENCE [LARGE SCALE GENOMIC DNA]</scope>
    <source>
        <strain evidence="3 4">IFM 12276</strain>
    </source>
</reference>
<proteinExistence type="predicted"/>
<dbReference type="SUPFAM" id="SSF54427">
    <property type="entry name" value="NTF2-like"/>
    <property type="match status" value="1"/>
</dbReference>
<dbReference type="EMBL" id="AP026978">
    <property type="protein sequence ID" value="BDT97594.1"/>
    <property type="molecule type" value="Genomic_DNA"/>
</dbReference>
<protein>
    <recommendedName>
        <fullName evidence="2">SnoaL-like domain-containing protein</fullName>
    </recommendedName>
</protein>
<feature type="compositionally biased region" description="Basic and acidic residues" evidence="1">
    <location>
        <begin position="80"/>
        <end position="95"/>
    </location>
</feature>
<dbReference type="Pfam" id="PF13577">
    <property type="entry name" value="SnoaL_4"/>
    <property type="match status" value="1"/>
</dbReference>